<dbReference type="RefSeq" id="XP_027362596.1">
    <property type="nucleotide sequence ID" value="XM_027506795.1"/>
</dbReference>
<dbReference type="AlphaFoldDB" id="A0A8B8M1Q9"/>
<dbReference type="InterPro" id="IPR005162">
    <property type="entry name" value="Retrotrans_gag_dom"/>
</dbReference>
<feature type="domain" description="Retrotransposon gag" evidence="1">
    <location>
        <begin position="77"/>
        <end position="175"/>
    </location>
</feature>
<name>A0A8B8M1Q9_ABRPR</name>
<dbReference type="KEGG" id="aprc:113870199"/>
<evidence type="ECO:0000259" key="1">
    <source>
        <dbReference type="Pfam" id="PF03732"/>
    </source>
</evidence>
<dbReference type="Pfam" id="PF03732">
    <property type="entry name" value="Retrotrans_gag"/>
    <property type="match status" value="1"/>
</dbReference>
<dbReference type="PANTHER" id="PTHR34482">
    <property type="entry name" value="DNA DAMAGE-INDUCIBLE PROTEIN 1-LIKE"/>
    <property type="match status" value="1"/>
</dbReference>
<evidence type="ECO:0000313" key="3">
    <source>
        <dbReference type="RefSeq" id="XP_027362596.1"/>
    </source>
</evidence>
<protein>
    <submittedName>
        <fullName evidence="3">Uncharacterized protein LOC113870199</fullName>
    </submittedName>
</protein>
<dbReference type="Proteomes" id="UP000694853">
    <property type="component" value="Unplaced"/>
</dbReference>
<reference evidence="3" key="2">
    <citation type="submission" date="2025-08" db="UniProtKB">
        <authorList>
            <consortium name="RefSeq"/>
        </authorList>
    </citation>
    <scope>IDENTIFICATION</scope>
    <source>
        <tissue evidence="3">Young leaves</tissue>
    </source>
</reference>
<evidence type="ECO:0000313" key="2">
    <source>
        <dbReference type="Proteomes" id="UP000694853"/>
    </source>
</evidence>
<sequence>MAWRQRNVSIDTLLERVVGILERQHEPAPNRGLSEFRKNKPSHFRGGFDPDGAQLWLEELEKIFEAMACPNDEKVVYATFMLVGEAEHWWRIARQQLVTDGTAIDWLTFRHRFLEKYFPEDLRRRKELEFLNLKQGSTSVGEYAAKFDELSRYCSYFSHVDDRARCSKFESGLWPDTKQVIGYQQIAHFPELVDKCRVYEDDTKARQAAWKNTRP</sequence>
<keyword evidence="2" id="KW-1185">Reference proteome</keyword>
<organism evidence="2 3">
    <name type="scientific">Abrus precatorius</name>
    <name type="common">Indian licorice</name>
    <name type="synonym">Glycine abrus</name>
    <dbReference type="NCBI Taxonomy" id="3816"/>
    <lineage>
        <taxon>Eukaryota</taxon>
        <taxon>Viridiplantae</taxon>
        <taxon>Streptophyta</taxon>
        <taxon>Embryophyta</taxon>
        <taxon>Tracheophyta</taxon>
        <taxon>Spermatophyta</taxon>
        <taxon>Magnoliopsida</taxon>
        <taxon>eudicotyledons</taxon>
        <taxon>Gunneridae</taxon>
        <taxon>Pentapetalae</taxon>
        <taxon>rosids</taxon>
        <taxon>fabids</taxon>
        <taxon>Fabales</taxon>
        <taxon>Fabaceae</taxon>
        <taxon>Papilionoideae</taxon>
        <taxon>50 kb inversion clade</taxon>
        <taxon>NPAAA clade</taxon>
        <taxon>indigoferoid/millettioid clade</taxon>
        <taxon>Abreae</taxon>
        <taxon>Abrus</taxon>
    </lineage>
</organism>
<proteinExistence type="predicted"/>
<accession>A0A8B8M1Q9</accession>
<dbReference type="GeneID" id="113870199"/>
<dbReference type="PANTHER" id="PTHR34482:SF36">
    <property type="entry name" value="RETROTRANSPOSON GAG DOMAIN-CONTAINING PROTEIN"/>
    <property type="match status" value="1"/>
</dbReference>
<dbReference type="OrthoDB" id="1936908at2759"/>
<gene>
    <name evidence="3" type="primary">LOC113870199</name>
</gene>
<reference evidence="2" key="1">
    <citation type="journal article" date="2019" name="Toxins">
        <title>Detection of Abrin-Like and Prepropulchellin-Like Toxin Genes and Transcripts Using Whole Genome Sequencing and Full-Length Transcript Sequencing of Abrus precatorius.</title>
        <authorList>
            <person name="Hovde B.T."/>
            <person name="Daligault H.E."/>
            <person name="Hanschen E.R."/>
            <person name="Kunde Y.A."/>
            <person name="Johnson M.B."/>
            <person name="Starkenburg S.R."/>
            <person name="Johnson S.L."/>
        </authorList>
    </citation>
    <scope>NUCLEOTIDE SEQUENCE [LARGE SCALE GENOMIC DNA]</scope>
</reference>